<proteinExistence type="predicted"/>
<reference evidence="2 3" key="1">
    <citation type="submission" date="2019-08" db="EMBL/GenBank/DDBJ databases">
        <title>In-depth cultivation of the pig gut microbiome towards novel bacterial diversity and tailored functional studies.</title>
        <authorList>
            <person name="Wylensek D."/>
            <person name="Hitch T.C.A."/>
            <person name="Clavel T."/>
        </authorList>
    </citation>
    <scope>NUCLEOTIDE SEQUENCE [LARGE SCALE GENOMIC DNA]</scope>
    <source>
        <strain evidence="2 3">WCA-389-WT-23D1</strain>
    </source>
</reference>
<dbReference type="AlphaFoldDB" id="A0A7X2TE82"/>
<feature type="coiled-coil region" evidence="1">
    <location>
        <begin position="55"/>
        <end position="89"/>
    </location>
</feature>
<gene>
    <name evidence="2" type="ORF">FYJ39_17800</name>
</gene>
<accession>A0A7X2TE82</accession>
<dbReference type="EMBL" id="VUMD01000022">
    <property type="protein sequence ID" value="MSS38335.1"/>
    <property type="molecule type" value="Genomic_DNA"/>
</dbReference>
<protein>
    <submittedName>
        <fullName evidence="2">Uncharacterized protein</fullName>
    </submittedName>
</protein>
<evidence type="ECO:0000313" key="3">
    <source>
        <dbReference type="Proteomes" id="UP000429958"/>
    </source>
</evidence>
<dbReference type="RefSeq" id="WP_154473762.1">
    <property type="nucleotide sequence ID" value="NZ_VUMD01000022.1"/>
</dbReference>
<name>A0A7X2TE82_9CLOT</name>
<keyword evidence="1" id="KW-0175">Coiled coil</keyword>
<keyword evidence="3" id="KW-1185">Reference proteome</keyword>
<evidence type="ECO:0000313" key="2">
    <source>
        <dbReference type="EMBL" id="MSS38335.1"/>
    </source>
</evidence>
<organism evidence="2 3">
    <name type="scientific">Clostridium porci</name>
    <dbReference type="NCBI Taxonomy" id="2605778"/>
    <lineage>
        <taxon>Bacteria</taxon>
        <taxon>Bacillati</taxon>
        <taxon>Bacillota</taxon>
        <taxon>Clostridia</taxon>
        <taxon>Eubacteriales</taxon>
        <taxon>Clostridiaceae</taxon>
        <taxon>Clostridium</taxon>
    </lineage>
</organism>
<sequence length="100" mass="11617">MTKIININEAAKKRYEEINTRLTELNTILGYQRDERGDSLSKRARKEGGLTEALYRKIQEKHAAEYEEMVRLEAEKVQLEDELGITNDIEQMLAEMDGND</sequence>
<comment type="caution">
    <text evidence="2">The sequence shown here is derived from an EMBL/GenBank/DDBJ whole genome shotgun (WGS) entry which is preliminary data.</text>
</comment>
<dbReference type="Proteomes" id="UP000429958">
    <property type="component" value="Unassembled WGS sequence"/>
</dbReference>
<evidence type="ECO:0000256" key="1">
    <source>
        <dbReference type="SAM" id="Coils"/>
    </source>
</evidence>